<organism evidence="2 3">
    <name type="scientific">Microctonus hyperodae</name>
    <name type="common">Parasitoid wasp</name>
    <dbReference type="NCBI Taxonomy" id="165561"/>
    <lineage>
        <taxon>Eukaryota</taxon>
        <taxon>Metazoa</taxon>
        <taxon>Ecdysozoa</taxon>
        <taxon>Arthropoda</taxon>
        <taxon>Hexapoda</taxon>
        <taxon>Insecta</taxon>
        <taxon>Pterygota</taxon>
        <taxon>Neoptera</taxon>
        <taxon>Endopterygota</taxon>
        <taxon>Hymenoptera</taxon>
        <taxon>Apocrita</taxon>
        <taxon>Ichneumonoidea</taxon>
        <taxon>Braconidae</taxon>
        <taxon>Euphorinae</taxon>
        <taxon>Microctonus</taxon>
    </lineage>
</organism>
<reference evidence="2" key="2">
    <citation type="submission" date="2023-03" db="EMBL/GenBank/DDBJ databases">
        <authorList>
            <person name="Inwood S.N."/>
            <person name="Skelly J.G."/>
            <person name="Guhlin J."/>
            <person name="Harrop T.W.R."/>
            <person name="Goldson S.G."/>
            <person name="Dearden P.K."/>
        </authorList>
    </citation>
    <scope>NUCLEOTIDE SEQUENCE</scope>
    <source>
        <strain evidence="2">Lincoln</strain>
        <tissue evidence="2">Whole body</tissue>
    </source>
</reference>
<accession>A0AA39KNZ7</accession>
<dbReference type="EMBL" id="JAQQBR010001831">
    <property type="protein sequence ID" value="KAK0168296.1"/>
    <property type="molecule type" value="Genomic_DNA"/>
</dbReference>
<feature type="compositionally biased region" description="Basic and acidic residues" evidence="1">
    <location>
        <begin position="44"/>
        <end position="57"/>
    </location>
</feature>
<name>A0AA39KNZ7_MICHY</name>
<evidence type="ECO:0000313" key="3">
    <source>
        <dbReference type="Proteomes" id="UP001168972"/>
    </source>
</evidence>
<sequence length="70" mass="7576">MNLVGGCGCREIRANASASDLNMKSMGTASWESGCYECKKGEEKYGGEKDEKGEMGKMENNTGKSRDICL</sequence>
<evidence type="ECO:0000313" key="2">
    <source>
        <dbReference type="EMBL" id="KAK0168296.1"/>
    </source>
</evidence>
<proteinExistence type="predicted"/>
<keyword evidence="3" id="KW-1185">Reference proteome</keyword>
<reference evidence="2" key="1">
    <citation type="journal article" date="2023" name="bioRxiv">
        <title>Scaffold-level genome assemblies of two parasitoid biocontrol wasps reveal the parthenogenesis mechanism and an associated novel virus.</title>
        <authorList>
            <person name="Inwood S."/>
            <person name="Skelly J."/>
            <person name="Guhlin J."/>
            <person name="Harrop T."/>
            <person name="Goldson S."/>
            <person name="Dearden P."/>
        </authorList>
    </citation>
    <scope>NUCLEOTIDE SEQUENCE</scope>
    <source>
        <strain evidence="2">Lincoln</strain>
        <tissue evidence="2">Whole body</tissue>
    </source>
</reference>
<comment type="caution">
    <text evidence="2">The sequence shown here is derived from an EMBL/GenBank/DDBJ whole genome shotgun (WGS) entry which is preliminary data.</text>
</comment>
<gene>
    <name evidence="2" type="ORF">PV327_002119</name>
</gene>
<protein>
    <submittedName>
        <fullName evidence="2">Uncharacterized protein</fullName>
    </submittedName>
</protein>
<feature type="region of interest" description="Disordered" evidence="1">
    <location>
        <begin position="44"/>
        <end position="70"/>
    </location>
</feature>
<dbReference type="Proteomes" id="UP001168972">
    <property type="component" value="Unassembled WGS sequence"/>
</dbReference>
<dbReference type="AlphaFoldDB" id="A0AA39KNZ7"/>
<evidence type="ECO:0000256" key="1">
    <source>
        <dbReference type="SAM" id="MobiDB-lite"/>
    </source>
</evidence>